<sequence length="513" mass="56854">MSKYTVCVPGYGAATADTITSLQINNSSFGQLVERVISGWDAHNKQKSAGPGRQPGTIWLDIHSPSQGDIDALASIFNIDSASALRLSHNIGDQAVDPECKAADMSLYLCWAETTASKGSVAHYFSHGTSNPADASFEAGDVLVADGSTAATTIVGDISASGASGRQRQQQQQSWTGGYFPVPPWLQPSATQVLSRLDLRKRPKKTKAGEPIMNPAGIDSMRQQRMKQLLGMFSKPTVVNRERTHAVLKRWGPGHEQWWQEVLISADSRQRVPKGSNCVAEQLSREARDLIGYQIVQVWTRGPVVLTFHRAESVAVSRVMRELAVQDPRLLRVAPLAIVEGLVEHWIYKVQECLQVVKGYTDKLDHDLTRPVQNPSVEAATWTPVIARCRKAALALLRRCQVNEMVLSQLCSAANLVFSPSHSEADALSDRAPLPFGRQITMRDIAGHNPVQRLGVLQNQLFVSHTTRVQYKKAEQRLSRLHTILLDRQRLRLLSTQKDIHKYFRTLVTVELV</sequence>
<proteinExistence type="predicted"/>
<dbReference type="Proteomes" id="UP001150581">
    <property type="component" value="Unassembled WGS sequence"/>
</dbReference>
<evidence type="ECO:0000313" key="2">
    <source>
        <dbReference type="Proteomes" id="UP001150581"/>
    </source>
</evidence>
<gene>
    <name evidence="1" type="ORF">LPJ66_005903</name>
</gene>
<reference evidence="1" key="1">
    <citation type="submission" date="2022-07" db="EMBL/GenBank/DDBJ databases">
        <title>Phylogenomic reconstructions and comparative analyses of Kickxellomycotina fungi.</title>
        <authorList>
            <person name="Reynolds N.K."/>
            <person name="Stajich J.E."/>
            <person name="Barry K."/>
            <person name="Grigoriev I.V."/>
            <person name="Crous P."/>
            <person name="Smith M.E."/>
        </authorList>
    </citation>
    <scope>NUCLEOTIDE SEQUENCE</scope>
    <source>
        <strain evidence="1">Benny 63K</strain>
    </source>
</reference>
<protein>
    <submittedName>
        <fullName evidence="1">Uncharacterized protein</fullName>
    </submittedName>
</protein>
<comment type="caution">
    <text evidence="1">The sequence shown here is derived from an EMBL/GenBank/DDBJ whole genome shotgun (WGS) entry which is preliminary data.</text>
</comment>
<keyword evidence="2" id="KW-1185">Reference proteome</keyword>
<dbReference type="EMBL" id="JANBPG010000871">
    <property type="protein sequence ID" value="KAJ1893194.1"/>
    <property type="molecule type" value="Genomic_DNA"/>
</dbReference>
<evidence type="ECO:0000313" key="1">
    <source>
        <dbReference type="EMBL" id="KAJ1893194.1"/>
    </source>
</evidence>
<feature type="non-terminal residue" evidence="1">
    <location>
        <position position="513"/>
    </location>
</feature>
<name>A0ACC1IFI8_9FUNG</name>
<organism evidence="1 2">
    <name type="scientific">Kickxella alabastrina</name>
    <dbReference type="NCBI Taxonomy" id="61397"/>
    <lineage>
        <taxon>Eukaryota</taxon>
        <taxon>Fungi</taxon>
        <taxon>Fungi incertae sedis</taxon>
        <taxon>Zoopagomycota</taxon>
        <taxon>Kickxellomycotina</taxon>
        <taxon>Kickxellomycetes</taxon>
        <taxon>Kickxellales</taxon>
        <taxon>Kickxellaceae</taxon>
        <taxon>Kickxella</taxon>
    </lineage>
</organism>
<accession>A0ACC1IFI8</accession>